<sequence>FAVPLWHDGASFVSLAVPQVIGVGVIAIWTFVATAVVFGGFRALGQVRVSSDHEREGLDTAEHGVDTYPEFGSPDHDTGIRTDGSGVPSGDGFMTTGRED</sequence>
<evidence type="ECO:0000313" key="9">
    <source>
        <dbReference type="Proteomes" id="UP000320212"/>
    </source>
</evidence>
<evidence type="ECO:0000256" key="1">
    <source>
        <dbReference type="ARBA" id="ARBA00004141"/>
    </source>
</evidence>
<feature type="domain" description="Ammonium transporter AmtB-like" evidence="7">
    <location>
        <begin position="11"/>
        <end position="68"/>
    </location>
</feature>
<evidence type="ECO:0000256" key="3">
    <source>
        <dbReference type="ARBA" id="ARBA00022989"/>
    </source>
</evidence>
<keyword evidence="2 6" id="KW-0812">Transmembrane</keyword>
<keyword evidence="3 6" id="KW-1133">Transmembrane helix</keyword>
<dbReference type="InterPro" id="IPR029020">
    <property type="entry name" value="Ammonium/urea_transptr"/>
</dbReference>
<dbReference type="GO" id="GO:0008519">
    <property type="term" value="F:ammonium channel activity"/>
    <property type="evidence" value="ECO:0007669"/>
    <property type="project" value="InterPro"/>
</dbReference>
<dbReference type="Proteomes" id="UP000320212">
    <property type="component" value="Unassembled WGS sequence"/>
</dbReference>
<feature type="non-terminal residue" evidence="8">
    <location>
        <position position="1"/>
    </location>
</feature>
<dbReference type="EMBL" id="VMTR01000452">
    <property type="protein sequence ID" value="TVT81323.1"/>
    <property type="molecule type" value="Genomic_DNA"/>
</dbReference>
<keyword evidence="4 6" id="KW-0472">Membrane</keyword>
<name>A0A558F896_HALVO</name>
<evidence type="ECO:0000256" key="2">
    <source>
        <dbReference type="ARBA" id="ARBA00022692"/>
    </source>
</evidence>
<feature type="transmembrane region" description="Helical" evidence="6">
    <location>
        <begin position="20"/>
        <end position="41"/>
    </location>
</feature>
<comment type="caution">
    <text evidence="8">The sequence shown here is derived from an EMBL/GenBank/DDBJ whole genome shotgun (WGS) entry which is preliminary data.</text>
</comment>
<evidence type="ECO:0000256" key="4">
    <source>
        <dbReference type="ARBA" id="ARBA00023136"/>
    </source>
</evidence>
<dbReference type="GO" id="GO:0016020">
    <property type="term" value="C:membrane"/>
    <property type="evidence" value="ECO:0007669"/>
    <property type="project" value="UniProtKB-SubCell"/>
</dbReference>
<protein>
    <submittedName>
        <fullName evidence="8">Ammonium transporter</fullName>
    </submittedName>
</protein>
<comment type="subcellular location">
    <subcellularLocation>
        <location evidence="1">Membrane</location>
        <topology evidence="1">Multi-pass membrane protein</topology>
    </subcellularLocation>
</comment>
<evidence type="ECO:0000256" key="6">
    <source>
        <dbReference type="SAM" id="Phobius"/>
    </source>
</evidence>
<dbReference type="InterPro" id="IPR024041">
    <property type="entry name" value="NH4_transpt_AmtB-like_dom"/>
</dbReference>
<feature type="compositionally biased region" description="Basic and acidic residues" evidence="5">
    <location>
        <begin position="52"/>
        <end position="65"/>
    </location>
</feature>
<evidence type="ECO:0000259" key="7">
    <source>
        <dbReference type="Pfam" id="PF00909"/>
    </source>
</evidence>
<reference evidence="8 9" key="1">
    <citation type="submission" date="2019-07" db="EMBL/GenBank/DDBJ databases">
        <title>Draft genome sequence of Haloferax volcanii SS0101, isolated from salt farm in Samut Sakhon, Thailand.</title>
        <authorList>
            <person name="Wanthongcharoen S."/>
            <person name="Yamprayoonswat W."/>
            <person name="Ruangsuj P."/>
            <person name="Thongpramul N."/>
            <person name="Jumpathong W."/>
            <person name="Sittihan S."/>
            <person name="Kanjanavas P."/>
            <person name="Yasawong M."/>
        </authorList>
    </citation>
    <scope>NUCLEOTIDE SEQUENCE [LARGE SCALE GENOMIC DNA]</scope>
    <source>
        <strain evidence="8 9">SS0101</strain>
    </source>
</reference>
<gene>
    <name evidence="8" type="ORF">FQA18_20160</name>
</gene>
<dbReference type="Pfam" id="PF00909">
    <property type="entry name" value="Ammonium_transp"/>
    <property type="match status" value="1"/>
</dbReference>
<evidence type="ECO:0000313" key="8">
    <source>
        <dbReference type="EMBL" id="TVT81323.1"/>
    </source>
</evidence>
<feature type="region of interest" description="Disordered" evidence="5">
    <location>
        <begin position="52"/>
        <end position="100"/>
    </location>
</feature>
<accession>A0A558F896</accession>
<organism evidence="8 9">
    <name type="scientific">Haloferax volcanii</name>
    <name type="common">Halobacterium volcanii</name>
    <dbReference type="NCBI Taxonomy" id="2246"/>
    <lineage>
        <taxon>Archaea</taxon>
        <taxon>Methanobacteriati</taxon>
        <taxon>Methanobacteriota</taxon>
        <taxon>Stenosarchaea group</taxon>
        <taxon>Halobacteria</taxon>
        <taxon>Halobacteriales</taxon>
        <taxon>Haloferacaceae</taxon>
        <taxon>Haloferax</taxon>
    </lineage>
</organism>
<dbReference type="AlphaFoldDB" id="A0A558F896"/>
<dbReference type="Gene3D" id="1.10.3430.10">
    <property type="entry name" value="Ammonium transporter AmtB like domains"/>
    <property type="match status" value="1"/>
</dbReference>
<evidence type="ECO:0000256" key="5">
    <source>
        <dbReference type="SAM" id="MobiDB-lite"/>
    </source>
</evidence>
<proteinExistence type="predicted"/>